<gene>
    <name evidence="2" type="ORF">C8A04DRAFT_31730</name>
</gene>
<organism evidence="2 3">
    <name type="scientific">Dichotomopilus funicola</name>
    <dbReference type="NCBI Taxonomy" id="1934379"/>
    <lineage>
        <taxon>Eukaryota</taxon>
        <taxon>Fungi</taxon>
        <taxon>Dikarya</taxon>
        <taxon>Ascomycota</taxon>
        <taxon>Pezizomycotina</taxon>
        <taxon>Sordariomycetes</taxon>
        <taxon>Sordariomycetidae</taxon>
        <taxon>Sordariales</taxon>
        <taxon>Chaetomiaceae</taxon>
        <taxon>Dichotomopilus</taxon>
    </lineage>
</organism>
<feature type="region of interest" description="Disordered" evidence="1">
    <location>
        <begin position="1"/>
        <end position="21"/>
    </location>
</feature>
<dbReference type="RefSeq" id="XP_062634125.1">
    <property type="nucleotide sequence ID" value="XM_062781856.1"/>
</dbReference>
<dbReference type="AlphaFoldDB" id="A0AAN6ZKC2"/>
<comment type="caution">
    <text evidence="2">The sequence shown here is derived from an EMBL/GenBank/DDBJ whole genome shotgun (WGS) entry which is preliminary data.</text>
</comment>
<dbReference type="EMBL" id="MU853624">
    <property type="protein sequence ID" value="KAK4140754.1"/>
    <property type="molecule type" value="Genomic_DNA"/>
</dbReference>
<reference evidence="2" key="1">
    <citation type="journal article" date="2023" name="Mol. Phylogenet. Evol.">
        <title>Genome-scale phylogeny and comparative genomics of the fungal order Sordariales.</title>
        <authorList>
            <person name="Hensen N."/>
            <person name="Bonometti L."/>
            <person name="Westerberg I."/>
            <person name="Brannstrom I.O."/>
            <person name="Guillou S."/>
            <person name="Cros-Aarteil S."/>
            <person name="Calhoun S."/>
            <person name="Haridas S."/>
            <person name="Kuo A."/>
            <person name="Mondo S."/>
            <person name="Pangilinan J."/>
            <person name="Riley R."/>
            <person name="LaButti K."/>
            <person name="Andreopoulos B."/>
            <person name="Lipzen A."/>
            <person name="Chen C."/>
            <person name="Yan M."/>
            <person name="Daum C."/>
            <person name="Ng V."/>
            <person name="Clum A."/>
            <person name="Steindorff A."/>
            <person name="Ohm R.A."/>
            <person name="Martin F."/>
            <person name="Silar P."/>
            <person name="Natvig D.O."/>
            <person name="Lalanne C."/>
            <person name="Gautier V."/>
            <person name="Ament-Velasquez S.L."/>
            <person name="Kruys A."/>
            <person name="Hutchinson M.I."/>
            <person name="Powell A.J."/>
            <person name="Barry K."/>
            <person name="Miller A.N."/>
            <person name="Grigoriev I.V."/>
            <person name="Debuchy R."/>
            <person name="Gladieux P."/>
            <person name="Hiltunen Thoren M."/>
            <person name="Johannesson H."/>
        </authorList>
    </citation>
    <scope>NUCLEOTIDE SEQUENCE</scope>
    <source>
        <strain evidence="2">CBS 141.50</strain>
    </source>
</reference>
<accession>A0AAN6ZKC2</accession>
<dbReference type="GeneID" id="87818469"/>
<feature type="compositionally biased region" description="Pro residues" evidence="1">
    <location>
        <begin position="11"/>
        <end position="20"/>
    </location>
</feature>
<reference evidence="2" key="2">
    <citation type="submission" date="2023-05" db="EMBL/GenBank/DDBJ databases">
        <authorList>
            <consortium name="Lawrence Berkeley National Laboratory"/>
            <person name="Steindorff A."/>
            <person name="Hensen N."/>
            <person name="Bonometti L."/>
            <person name="Westerberg I."/>
            <person name="Brannstrom I.O."/>
            <person name="Guillou S."/>
            <person name="Cros-Aarteil S."/>
            <person name="Calhoun S."/>
            <person name="Haridas S."/>
            <person name="Kuo A."/>
            <person name="Mondo S."/>
            <person name="Pangilinan J."/>
            <person name="Riley R."/>
            <person name="Labutti K."/>
            <person name="Andreopoulos B."/>
            <person name="Lipzen A."/>
            <person name="Chen C."/>
            <person name="Yanf M."/>
            <person name="Daum C."/>
            <person name="Ng V."/>
            <person name="Clum A."/>
            <person name="Ohm R."/>
            <person name="Martin F."/>
            <person name="Silar P."/>
            <person name="Natvig D."/>
            <person name="Lalanne C."/>
            <person name="Gautier V."/>
            <person name="Ament-Velasquez S.L."/>
            <person name="Kruys A."/>
            <person name="Hutchinson M.I."/>
            <person name="Powell A.J."/>
            <person name="Barry K."/>
            <person name="Miller A.N."/>
            <person name="Grigoriev I.V."/>
            <person name="Debuchy R."/>
            <person name="Gladieux P."/>
            <person name="Thoren M.H."/>
            <person name="Johannesson H."/>
        </authorList>
    </citation>
    <scope>NUCLEOTIDE SEQUENCE</scope>
    <source>
        <strain evidence="2">CBS 141.50</strain>
    </source>
</reference>
<keyword evidence="3" id="KW-1185">Reference proteome</keyword>
<name>A0AAN6ZKC2_9PEZI</name>
<protein>
    <submittedName>
        <fullName evidence="2">Uncharacterized protein</fullName>
    </submittedName>
</protein>
<proteinExistence type="predicted"/>
<sequence length="356" mass="38795">MGLILRRRPHAPQPKTPNPIPENVVEQYLLLTNILQDAGLTPADQATCLTKYRAVFSPDSLNALAKSDPLFAGINTGVTSRLATDAQLAPLTGSGGADTKPEAENSALRRAKTVANAQLDMLYYPDLTHGEKGWITVLLHALAADLKASHSTDFKTAHPEAVVAQHPEAWIHRPDCAIWLGIMARLRVVLFSQGGWEGVSGEVREGYKRGWRGVFGLPLEEEGLVVGGGQWREGGERKMRWADVVKVGSGGALKAEEGVGTNTNTPATATTTGPFLTKSFFAQQTCHSTYLGWLKQEPGAAYEMQRELRKYLGLPLTFRGSSPKARTPWKGNGKKKQRSETKVGDDGWSRVDRKTT</sequence>
<dbReference type="Proteomes" id="UP001302676">
    <property type="component" value="Unassembled WGS sequence"/>
</dbReference>
<feature type="region of interest" description="Disordered" evidence="1">
    <location>
        <begin position="319"/>
        <end position="356"/>
    </location>
</feature>
<feature type="compositionally biased region" description="Basic and acidic residues" evidence="1">
    <location>
        <begin position="338"/>
        <end position="356"/>
    </location>
</feature>
<evidence type="ECO:0000256" key="1">
    <source>
        <dbReference type="SAM" id="MobiDB-lite"/>
    </source>
</evidence>
<evidence type="ECO:0000313" key="3">
    <source>
        <dbReference type="Proteomes" id="UP001302676"/>
    </source>
</evidence>
<evidence type="ECO:0000313" key="2">
    <source>
        <dbReference type="EMBL" id="KAK4140754.1"/>
    </source>
</evidence>
<feature type="compositionally biased region" description="Basic residues" evidence="1">
    <location>
        <begin position="1"/>
        <end position="10"/>
    </location>
</feature>